<evidence type="ECO:0000256" key="6">
    <source>
        <dbReference type="RuleBase" id="RU363071"/>
    </source>
</evidence>
<dbReference type="UniPathway" id="UPA00053">
    <property type="reaction ID" value="UER00084"/>
</dbReference>
<evidence type="ECO:0000256" key="7">
    <source>
        <dbReference type="SAM" id="MobiDB-lite"/>
    </source>
</evidence>
<keyword evidence="5" id="KW-0464">Manganese</keyword>
<keyword evidence="6" id="KW-0057">Aromatic amino acid biosynthesis</keyword>
<dbReference type="EC" id="2.5.1.54" evidence="6"/>
<feature type="binding site" evidence="5">
    <location>
        <position position="275"/>
    </location>
    <ligand>
        <name>phosphoenolpyruvate</name>
        <dbReference type="ChEBI" id="CHEBI:58702"/>
    </ligand>
</feature>
<proteinExistence type="inferred from homology"/>
<dbReference type="AlphaFoldDB" id="A0A0B7K4S4"/>
<feature type="binding site" evidence="5">
    <location>
        <position position="340"/>
    </location>
    <ligand>
        <name>Mn(2+)</name>
        <dbReference type="ChEBI" id="CHEBI:29035"/>
    </ligand>
</feature>
<dbReference type="SUPFAM" id="SSF51569">
    <property type="entry name" value="Aldolase"/>
    <property type="match status" value="1"/>
</dbReference>
<accession>A0A0B7K4S4</accession>
<feature type="binding site" evidence="5">
    <location>
        <position position="412"/>
    </location>
    <ligand>
        <name>Mn(2+)</name>
        <dbReference type="ChEBI" id="CHEBI:29035"/>
    </ligand>
</feature>
<dbReference type="GO" id="GO:0008652">
    <property type="term" value="P:amino acid biosynthetic process"/>
    <property type="evidence" value="ECO:0007669"/>
    <property type="project" value="UniProtKB-KW"/>
</dbReference>
<dbReference type="PANTHER" id="PTHR21337:SF0">
    <property type="entry name" value="PHOSPHO-2-DEHYDRO-3-DEOXYHEPTONATE ALDOLASE"/>
    <property type="match status" value="1"/>
</dbReference>
<dbReference type="GO" id="GO:0009073">
    <property type="term" value="P:aromatic amino acid family biosynthetic process"/>
    <property type="evidence" value="ECO:0007669"/>
    <property type="project" value="UniProtKB-KW"/>
</dbReference>
<comment type="catalytic activity">
    <reaction evidence="4 6">
        <text>D-erythrose 4-phosphate + phosphoenolpyruvate + H2O = 7-phospho-2-dehydro-3-deoxy-D-arabino-heptonate + phosphate</text>
        <dbReference type="Rhea" id="RHEA:14717"/>
        <dbReference type="ChEBI" id="CHEBI:15377"/>
        <dbReference type="ChEBI" id="CHEBI:16897"/>
        <dbReference type="ChEBI" id="CHEBI:43474"/>
        <dbReference type="ChEBI" id="CHEBI:58394"/>
        <dbReference type="ChEBI" id="CHEBI:58702"/>
        <dbReference type="EC" id="2.5.1.54"/>
    </reaction>
</comment>
<keyword evidence="5" id="KW-0104">Cadmium</keyword>
<gene>
    <name evidence="8" type="ORF">BN869_000006042_1</name>
</gene>
<keyword evidence="3 6" id="KW-0808">Transferase</keyword>
<comment type="similarity">
    <text evidence="2 6">Belongs to the class-II DAHP synthase family.</text>
</comment>
<feature type="binding site" evidence="5">
    <location>
        <position position="76"/>
    </location>
    <ligand>
        <name>Mn(2+)</name>
        <dbReference type="ChEBI" id="CHEBI:29035"/>
    </ligand>
</feature>
<comment type="pathway">
    <text evidence="1 6">Metabolic intermediate biosynthesis; chorismate biosynthesis; chorismate from D-erythrose 4-phosphate and phosphoenolpyruvate: step 1/7.</text>
</comment>
<feature type="binding site" evidence="5">
    <location>
        <position position="382"/>
    </location>
    <ligand>
        <name>Mn(2+)</name>
        <dbReference type="ChEBI" id="CHEBI:29035"/>
    </ligand>
</feature>
<evidence type="ECO:0000256" key="2">
    <source>
        <dbReference type="ARBA" id="ARBA00008911"/>
    </source>
</evidence>
<evidence type="ECO:0000256" key="5">
    <source>
        <dbReference type="PIRSR" id="PIRSR602480-1"/>
    </source>
</evidence>
<feature type="region of interest" description="Disordered" evidence="7">
    <location>
        <begin position="1"/>
        <end position="31"/>
    </location>
</feature>
<feature type="compositionally biased region" description="Low complexity" evidence="7">
    <location>
        <begin position="1"/>
        <end position="19"/>
    </location>
</feature>
<sequence>MSDSAAAASSSWDPASWRSKPIKQAPAYPDPSKLTSAVDELNRLPPIVHPNEIQRLKAHLRDVAAGKAFLLQGGDCAELFDYCEQNAIESKIKLLLQMSLVLIWGSGKRIVRIGRMAGQYAKPRSSPTEIVDGKELPSFRGDILNGFHVDERELDPQRLVKAYHYSAATLNYIRTSIASGIADLHRSLDWGLGHVQDPELKAKYSAIASSIQSTLRFLKAIESSQSGLDSVELFTSHEGLLLEYEQALTRLMENSSIDHAHVEFFRGIANPIGVKVGPSTPLADILDLLRTLNPDREPGKVTLITRYGAGKVRDLLPQHIRAVEDSEYARTVVWQCDPMHGNTLSTPTGIKTRRFSDIYAELQDTLRIHKEQGSHLGGLHLELTGDAVTECLGGSEGLVEDDLSTNYTSFCDPRLNEKQALELAFLVADHLAQEGDA</sequence>
<feature type="binding site" evidence="5">
    <location>
        <position position="306"/>
    </location>
    <ligand>
        <name>phosphoenolpyruvate</name>
        <dbReference type="ChEBI" id="CHEBI:58702"/>
    </ligand>
</feature>
<dbReference type="PANTHER" id="PTHR21337">
    <property type="entry name" value="PHOSPHO-2-DEHYDRO-3-DEOXYHEPTONATE ALDOLASE 1, 2"/>
    <property type="match status" value="1"/>
</dbReference>
<evidence type="ECO:0000256" key="1">
    <source>
        <dbReference type="ARBA" id="ARBA00004688"/>
    </source>
</evidence>
<protein>
    <recommendedName>
        <fullName evidence="6">Phospho-2-dehydro-3-deoxyheptonate aldolase</fullName>
        <ecNumber evidence="6">2.5.1.54</ecNumber>
    </recommendedName>
</protein>
<dbReference type="EMBL" id="CDPU01000016">
    <property type="protein sequence ID" value="CEO49985.1"/>
    <property type="molecule type" value="Genomic_DNA"/>
</dbReference>
<reference evidence="8" key="1">
    <citation type="submission" date="2015-01" db="EMBL/GenBank/DDBJ databases">
        <authorList>
            <person name="Durling Mikael"/>
        </authorList>
    </citation>
    <scope>NUCLEOTIDE SEQUENCE</scope>
</reference>
<keyword evidence="5" id="KW-0170">Cobalt</keyword>
<dbReference type="InterPro" id="IPR013785">
    <property type="entry name" value="Aldolase_TIM"/>
</dbReference>
<dbReference type="GO" id="GO:0009423">
    <property type="term" value="P:chorismate biosynthetic process"/>
    <property type="evidence" value="ECO:0007669"/>
    <property type="project" value="UniProtKB-UniPathway"/>
</dbReference>
<keyword evidence="6" id="KW-0028">Amino-acid biosynthesis</keyword>
<evidence type="ECO:0000256" key="3">
    <source>
        <dbReference type="ARBA" id="ARBA00022679"/>
    </source>
</evidence>
<evidence type="ECO:0000313" key="8">
    <source>
        <dbReference type="EMBL" id="CEO49985.1"/>
    </source>
</evidence>
<name>A0A0B7K4S4_BIOOC</name>
<dbReference type="Pfam" id="PF01474">
    <property type="entry name" value="DAHP_synth_2"/>
    <property type="match status" value="1"/>
</dbReference>
<feature type="binding site" evidence="5">
    <location>
        <position position="115"/>
    </location>
    <ligand>
        <name>phosphoenolpyruvate</name>
        <dbReference type="ChEBI" id="CHEBI:58702"/>
    </ligand>
</feature>
<comment type="cofactor">
    <cofactor evidence="5">
        <name>Mn(2+)</name>
        <dbReference type="ChEBI" id="CHEBI:29035"/>
    </cofactor>
    <cofactor evidence="5">
        <name>Co(2+)</name>
        <dbReference type="ChEBI" id="CHEBI:48828"/>
    </cofactor>
    <cofactor evidence="5">
        <name>Cd(2+)</name>
        <dbReference type="ChEBI" id="CHEBI:48775"/>
    </cofactor>
    <text evidence="5">Binds 1 divalent cation per subunit. The enzyme is active with manganese, cobalt or cadmium ions.</text>
</comment>
<dbReference type="Gene3D" id="3.20.20.70">
    <property type="entry name" value="Aldolase class I"/>
    <property type="match status" value="1"/>
</dbReference>
<dbReference type="GO" id="GO:0003849">
    <property type="term" value="F:3-deoxy-7-phosphoheptulonate synthase activity"/>
    <property type="evidence" value="ECO:0007669"/>
    <property type="project" value="UniProtKB-EC"/>
</dbReference>
<dbReference type="InterPro" id="IPR002480">
    <property type="entry name" value="DAHP_synth_2"/>
</dbReference>
<organism evidence="8">
    <name type="scientific">Bionectria ochroleuca</name>
    <name type="common">Gliocladium roseum</name>
    <dbReference type="NCBI Taxonomy" id="29856"/>
    <lineage>
        <taxon>Eukaryota</taxon>
        <taxon>Fungi</taxon>
        <taxon>Dikarya</taxon>
        <taxon>Ascomycota</taxon>
        <taxon>Pezizomycotina</taxon>
        <taxon>Sordariomycetes</taxon>
        <taxon>Hypocreomycetidae</taxon>
        <taxon>Hypocreales</taxon>
        <taxon>Bionectriaceae</taxon>
        <taxon>Clonostachys</taxon>
    </lineage>
</organism>
<evidence type="ECO:0000256" key="4">
    <source>
        <dbReference type="ARBA" id="ARBA00047508"/>
    </source>
</evidence>